<dbReference type="GeneID" id="81431261"/>
<gene>
    <name evidence="1" type="ORF">N7482_009961</name>
</gene>
<comment type="caution">
    <text evidence="1">The sequence shown here is derived from an EMBL/GenBank/DDBJ whole genome shotgun (WGS) entry which is preliminary data.</text>
</comment>
<evidence type="ECO:0008006" key="3">
    <source>
        <dbReference type="Google" id="ProtNLM"/>
    </source>
</evidence>
<organism evidence="1 2">
    <name type="scientific">Penicillium canariense</name>
    <dbReference type="NCBI Taxonomy" id="189055"/>
    <lineage>
        <taxon>Eukaryota</taxon>
        <taxon>Fungi</taxon>
        <taxon>Dikarya</taxon>
        <taxon>Ascomycota</taxon>
        <taxon>Pezizomycotina</taxon>
        <taxon>Eurotiomycetes</taxon>
        <taxon>Eurotiomycetidae</taxon>
        <taxon>Eurotiales</taxon>
        <taxon>Aspergillaceae</taxon>
        <taxon>Penicillium</taxon>
    </lineage>
</organism>
<reference evidence="1" key="2">
    <citation type="journal article" date="2023" name="IMA Fungus">
        <title>Comparative genomic study of the Penicillium genus elucidates a diverse pangenome and 15 lateral gene transfer events.</title>
        <authorList>
            <person name="Petersen C."/>
            <person name="Sorensen T."/>
            <person name="Nielsen M.R."/>
            <person name="Sondergaard T.E."/>
            <person name="Sorensen J.L."/>
            <person name="Fitzpatrick D.A."/>
            <person name="Frisvad J.C."/>
            <person name="Nielsen K.L."/>
        </authorList>
    </citation>
    <scope>NUCLEOTIDE SEQUENCE</scope>
    <source>
        <strain evidence="1">IBT 26290</strain>
    </source>
</reference>
<dbReference type="RefSeq" id="XP_056539791.1">
    <property type="nucleotide sequence ID" value="XM_056692085.1"/>
</dbReference>
<dbReference type="EMBL" id="JAPQKN010000007">
    <property type="protein sequence ID" value="KAJ5153483.1"/>
    <property type="molecule type" value="Genomic_DNA"/>
</dbReference>
<dbReference type="Proteomes" id="UP001149163">
    <property type="component" value="Unassembled WGS sequence"/>
</dbReference>
<sequence length="255" mass="28221">MSPALVKKPILEAEDVGLKTVSIKALMDGNPKVHEDLLAAGVDSGFFYLDCRDHPSGDFLQRIRQIHDAAMEWYDEPQSAKDKWAADHDHIKGEEIVCGYKPAGVHTGPVEGKRDGFEGTLVFEHALNKLPVDEPMPAPPAIKEKCQVFRDTMRELGDMGRVVFESLSKSLQLEGDRYLPGCHRQPESSTTALGMLKYLCPLDSQRVNSQIRIGVKLSNIKRDANPFVCLKPEVVGVTLLDLSGVAPLDLTYSRL</sequence>
<keyword evidence="2" id="KW-1185">Reference proteome</keyword>
<proteinExistence type="predicted"/>
<dbReference type="OrthoDB" id="288590at2759"/>
<dbReference type="SUPFAM" id="SSF51197">
    <property type="entry name" value="Clavaminate synthase-like"/>
    <property type="match status" value="1"/>
</dbReference>
<evidence type="ECO:0000313" key="1">
    <source>
        <dbReference type="EMBL" id="KAJ5153483.1"/>
    </source>
</evidence>
<reference evidence="1" key="1">
    <citation type="submission" date="2022-11" db="EMBL/GenBank/DDBJ databases">
        <authorList>
            <person name="Petersen C."/>
        </authorList>
    </citation>
    <scope>NUCLEOTIDE SEQUENCE</scope>
    <source>
        <strain evidence="1">IBT 26290</strain>
    </source>
</reference>
<protein>
    <recommendedName>
        <fullName evidence="3">Non-haem dioxygenase N-terminal domain-containing protein</fullName>
    </recommendedName>
</protein>
<dbReference type="InterPro" id="IPR027443">
    <property type="entry name" value="IPNS-like_sf"/>
</dbReference>
<dbReference type="AlphaFoldDB" id="A0A9W9HNH5"/>
<accession>A0A9W9HNH5</accession>
<evidence type="ECO:0000313" key="2">
    <source>
        <dbReference type="Proteomes" id="UP001149163"/>
    </source>
</evidence>
<name>A0A9W9HNH5_9EURO</name>
<dbReference type="Gene3D" id="2.60.120.330">
    <property type="entry name" value="B-lactam Antibiotic, Isopenicillin N Synthase, Chain"/>
    <property type="match status" value="1"/>
</dbReference>